<dbReference type="PANTHER" id="PTHR23032:SF10">
    <property type="entry name" value="OS02G0828100 PROTEIN"/>
    <property type="match status" value="1"/>
</dbReference>
<organism evidence="1 2">
    <name type="scientific">Oryza sativa subsp. japonica</name>
    <name type="common">Rice</name>
    <dbReference type="NCBI Taxonomy" id="39947"/>
    <lineage>
        <taxon>Eukaryota</taxon>
        <taxon>Viridiplantae</taxon>
        <taxon>Streptophyta</taxon>
        <taxon>Embryophyta</taxon>
        <taxon>Tracheophyta</taxon>
        <taxon>Spermatophyta</taxon>
        <taxon>Magnoliopsida</taxon>
        <taxon>Liliopsida</taxon>
        <taxon>Poales</taxon>
        <taxon>Poaceae</taxon>
        <taxon>BOP clade</taxon>
        <taxon>Oryzoideae</taxon>
        <taxon>Oryzeae</taxon>
        <taxon>Oryzinae</taxon>
        <taxon>Oryza</taxon>
        <taxon>Oryza sativa</taxon>
    </lineage>
</organism>
<dbReference type="PANTHER" id="PTHR23032">
    <property type="entry name" value="BRO1 DOMAIN-CONTAINING PROTEIN BROX"/>
    <property type="match status" value="1"/>
</dbReference>
<dbReference type="EMBL" id="AP003951">
    <property type="protein sequence ID" value="BAD45641.1"/>
    <property type="molecule type" value="Genomic_DNA"/>
</dbReference>
<name>Q654X6_ORYSJ</name>
<evidence type="ECO:0000313" key="2">
    <source>
        <dbReference type="Proteomes" id="UP000000763"/>
    </source>
</evidence>
<gene>
    <name evidence="1" type="primary">OJ1288_C01.11</name>
</gene>
<reference evidence="2" key="2">
    <citation type="journal article" date="2008" name="Nucleic Acids Res.">
        <title>The rice annotation project database (RAP-DB): 2008 update.</title>
        <authorList>
            <consortium name="The rice annotation project (RAP)"/>
        </authorList>
    </citation>
    <scope>GENOME REANNOTATION</scope>
    <source>
        <strain evidence="2">cv. Nipponbare</strain>
    </source>
</reference>
<accession>Q654X6</accession>
<protein>
    <submittedName>
        <fullName evidence="1">Uncharacterized protein</fullName>
    </submittedName>
</protein>
<dbReference type="InterPro" id="IPR038898">
    <property type="entry name" value="BROX"/>
</dbReference>
<evidence type="ECO:0000313" key="1">
    <source>
        <dbReference type="EMBL" id="BAD45641.1"/>
    </source>
</evidence>
<sequence length="113" mass="12468">MAEAICICSMNSSSVCLWYGMDVAGQGRADVEIFLKAAGYLECAIQHALPKISPEKRKGLPVDLTEGILKAICMQAQGQIWKINFSNSLVLLHKFLLLAVELLFDSGSRDEFF</sequence>
<proteinExistence type="predicted"/>
<reference evidence="2" key="1">
    <citation type="journal article" date="2005" name="Nature">
        <title>The map-based sequence of the rice genome.</title>
        <authorList>
            <consortium name="International rice genome sequencing project (IRGSP)"/>
            <person name="Matsumoto T."/>
            <person name="Wu J."/>
            <person name="Kanamori H."/>
            <person name="Katayose Y."/>
            <person name="Fujisawa M."/>
            <person name="Namiki N."/>
            <person name="Mizuno H."/>
            <person name="Yamamoto K."/>
            <person name="Antonio B.A."/>
            <person name="Baba T."/>
            <person name="Sakata K."/>
            <person name="Nagamura Y."/>
            <person name="Aoki H."/>
            <person name="Arikawa K."/>
            <person name="Arita K."/>
            <person name="Bito T."/>
            <person name="Chiden Y."/>
            <person name="Fujitsuka N."/>
            <person name="Fukunaka R."/>
            <person name="Hamada M."/>
            <person name="Harada C."/>
            <person name="Hayashi A."/>
            <person name="Hijishita S."/>
            <person name="Honda M."/>
            <person name="Hosokawa S."/>
            <person name="Ichikawa Y."/>
            <person name="Idonuma A."/>
            <person name="Iijima M."/>
            <person name="Ikeda M."/>
            <person name="Ikeno M."/>
            <person name="Ito K."/>
            <person name="Ito S."/>
            <person name="Ito T."/>
            <person name="Ito Y."/>
            <person name="Ito Y."/>
            <person name="Iwabuchi A."/>
            <person name="Kamiya K."/>
            <person name="Karasawa W."/>
            <person name="Kurita K."/>
            <person name="Katagiri S."/>
            <person name="Kikuta A."/>
            <person name="Kobayashi H."/>
            <person name="Kobayashi N."/>
            <person name="Machita K."/>
            <person name="Maehara T."/>
            <person name="Masukawa M."/>
            <person name="Mizubayashi T."/>
            <person name="Mukai Y."/>
            <person name="Nagasaki H."/>
            <person name="Nagata Y."/>
            <person name="Naito S."/>
            <person name="Nakashima M."/>
            <person name="Nakama Y."/>
            <person name="Nakamichi Y."/>
            <person name="Nakamura M."/>
            <person name="Meguro A."/>
            <person name="Negishi M."/>
            <person name="Ohta I."/>
            <person name="Ohta T."/>
            <person name="Okamoto M."/>
            <person name="Ono N."/>
            <person name="Saji S."/>
            <person name="Sakaguchi M."/>
            <person name="Sakai K."/>
            <person name="Shibata M."/>
            <person name="Shimokawa T."/>
            <person name="Song J."/>
            <person name="Takazaki Y."/>
            <person name="Terasawa K."/>
            <person name="Tsugane M."/>
            <person name="Tsuji K."/>
            <person name="Ueda S."/>
            <person name="Waki K."/>
            <person name="Yamagata H."/>
            <person name="Yamamoto M."/>
            <person name="Yamamoto S."/>
            <person name="Yamane H."/>
            <person name="Yoshiki S."/>
            <person name="Yoshihara R."/>
            <person name="Yukawa K."/>
            <person name="Zhong H."/>
            <person name="Yano M."/>
            <person name="Yuan Q."/>
            <person name="Ouyang S."/>
            <person name="Liu J."/>
            <person name="Jones K.M."/>
            <person name="Gansberger K."/>
            <person name="Moffat K."/>
            <person name="Hill J."/>
            <person name="Bera J."/>
            <person name="Fadrosh D."/>
            <person name="Jin S."/>
            <person name="Johri S."/>
            <person name="Kim M."/>
            <person name="Overton L."/>
            <person name="Reardon M."/>
            <person name="Tsitrin T."/>
            <person name="Vuong H."/>
            <person name="Weaver B."/>
            <person name="Ciecko A."/>
            <person name="Tallon L."/>
            <person name="Jackson J."/>
            <person name="Pai G."/>
            <person name="Aken S.V."/>
            <person name="Utterback T."/>
            <person name="Reidmuller S."/>
            <person name="Feldblyum T."/>
            <person name="Hsiao J."/>
            <person name="Zismann V."/>
            <person name="Iobst S."/>
            <person name="de Vazeille A.R."/>
            <person name="Buell C.R."/>
            <person name="Ying K."/>
            <person name="Li Y."/>
            <person name="Lu T."/>
            <person name="Huang Y."/>
            <person name="Zhao Q."/>
            <person name="Feng Q."/>
            <person name="Zhang L."/>
            <person name="Zhu J."/>
            <person name="Weng Q."/>
            <person name="Mu J."/>
            <person name="Lu Y."/>
            <person name="Fan D."/>
            <person name="Liu Y."/>
            <person name="Guan J."/>
            <person name="Zhang Y."/>
            <person name="Yu S."/>
            <person name="Liu X."/>
            <person name="Zhang Y."/>
            <person name="Hong G."/>
            <person name="Han B."/>
            <person name="Choisne N."/>
            <person name="Demange N."/>
            <person name="Orjeda G."/>
            <person name="Samain S."/>
            <person name="Cattolico L."/>
            <person name="Pelletier E."/>
            <person name="Couloux A."/>
            <person name="Segurens B."/>
            <person name="Wincker P."/>
            <person name="D'Hont A."/>
            <person name="Scarpelli C."/>
            <person name="Weissenbach J."/>
            <person name="Salanoubat M."/>
            <person name="Quetier F."/>
            <person name="Yu Y."/>
            <person name="Kim H.R."/>
            <person name="Rambo T."/>
            <person name="Currie J."/>
            <person name="Collura K."/>
            <person name="Luo M."/>
            <person name="Yang T."/>
            <person name="Ammiraju J.S.S."/>
            <person name="Engler F."/>
            <person name="Soderlund C."/>
            <person name="Wing R.A."/>
            <person name="Palmer L.E."/>
            <person name="de la Bastide M."/>
            <person name="Spiegel L."/>
            <person name="Nascimento L."/>
            <person name="Zutavern T."/>
            <person name="O'Shaughnessy A."/>
            <person name="Dike S."/>
            <person name="Dedhia N."/>
            <person name="Preston R."/>
            <person name="Balija V."/>
            <person name="McCombie W.R."/>
            <person name="Chow T."/>
            <person name="Chen H."/>
            <person name="Chung M."/>
            <person name="Chen C."/>
            <person name="Shaw J."/>
            <person name="Wu H."/>
            <person name="Hsiao K."/>
            <person name="Chao Y."/>
            <person name="Chu M."/>
            <person name="Cheng C."/>
            <person name="Hour A."/>
            <person name="Lee P."/>
            <person name="Lin S."/>
            <person name="Lin Y."/>
            <person name="Liou J."/>
            <person name="Liu S."/>
            <person name="Hsing Y."/>
            <person name="Raghuvanshi S."/>
            <person name="Mohanty A."/>
            <person name="Bharti A.K."/>
            <person name="Gaur A."/>
            <person name="Gupta V."/>
            <person name="Kumar D."/>
            <person name="Ravi V."/>
            <person name="Vij S."/>
            <person name="Kapur A."/>
            <person name="Khurana P."/>
            <person name="Khurana P."/>
            <person name="Khurana J.P."/>
            <person name="Tyagi A.K."/>
            <person name="Gaikwad K."/>
            <person name="Singh A."/>
            <person name="Dalal V."/>
            <person name="Srivastava S."/>
            <person name="Dixit A."/>
            <person name="Pal A.K."/>
            <person name="Ghazi I.A."/>
            <person name="Yadav M."/>
            <person name="Pandit A."/>
            <person name="Bhargava A."/>
            <person name="Sureshbabu K."/>
            <person name="Batra K."/>
            <person name="Sharma T.R."/>
            <person name="Mohapatra T."/>
            <person name="Singh N.K."/>
            <person name="Messing J."/>
            <person name="Nelson A.B."/>
            <person name="Fuks G."/>
            <person name="Kavchok S."/>
            <person name="Keizer G."/>
            <person name="Linton E."/>
            <person name="Llaca V."/>
            <person name="Song R."/>
            <person name="Tanyolac B."/>
            <person name="Young S."/>
            <person name="Ho-Il K."/>
            <person name="Hahn J.H."/>
            <person name="Sangsakoo G."/>
            <person name="Vanavichit A."/>
            <person name="de Mattos Luiz.A.T."/>
            <person name="Zimmer P.D."/>
            <person name="Malone G."/>
            <person name="Dellagostin O."/>
            <person name="de Oliveira A.C."/>
            <person name="Bevan M."/>
            <person name="Bancroft I."/>
            <person name="Minx P."/>
            <person name="Cordum H."/>
            <person name="Wilson R."/>
            <person name="Cheng Z."/>
            <person name="Jin W."/>
            <person name="Jiang J."/>
            <person name="Leong S.A."/>
            <person name="Iwama H."/>
            <person name="Gojobori T."/>
            <person name="Itoh T."/>
            <person name="Niimura Y."/>
            <person name="Fujii Y."/>
            <person name="Habara T."/>
            <person name="Sakai H."/>
            <person name="Sato Y."/>
            <person name="Wilson G."/>
            <person name="Kumar K."/>
            <person name="McCouch S."/>
            <person name="Juretic N."/>
            <person name="Hoen D."/>
            <person name="Wright S."/>
            <person name="Bruskiewich R."/>
            <person name="Bureau T."/>
            <person name="Miyao A."/>
            <person name="Hirochika H."/>
            <person name="Nishikawa T."/>
            <person name="Kadowaki K."/>
            <person name="Sugiura M."/>
            <person name="Burr B."/>
            <person name="Sasaki T."/>
        </authorList>
    </citation>
    <scope>NUCLEOTIDE SEQUENCE [LARGE SCALE GENOMIC DNA]</scope>
    <source>
        <strain evidence="2">cv. Nipponbare</strain>
    </source>
</reference>
<dbReference type="Proteomes" id="UP000000763">
    <property type="component" value="Chromosome 6"/>
</dbReference>
<dbReference type="AlphaFoldDB" id="Q654X6"/>